<comment type="caution">
    <text evidence="3">The sequence shown here is derived from an EMBL/GenBank/DDBJ whole genome shotgun (WGS) entry which is preliminary data.</text>
</comment>
<evidence type="ECO:0000259" key="2">
    <source>
        <dbReference type="Pfam" id="PF06580"/>
    </source>
</evidence>
<dbReference type="PANTHER" id="PTHR34220">
    <property type="entry name" value="SENSOR HISTIDINE KINASE YPDA"/>
    <property type="match status" value="1"/>
</dbReference>
<feature type="domain" description="Signal transduction histidine kinase internal region" evidence="2">
    <location>
        <begin position="840"/>
        <end position="913"/>
    </location>
</feature>
<dbReference type="OrthoDB" id="9809670at2"/>
<dbReference type="GO" id="GO:0000155">
    <property type="term" value="F:phosphorelay sensor kinase activity"/>
    <property type="evidence" value="ECO:0007669"/>
    <property type="project" value="InterPro"/>
</dbReference>
<dbReference type="InterPro" id="IPR013783">
    <property type="entry name" value="Ig-like_fold"/>
</dbReference>
<dbReference type="SUPFAM" id="SSF55874">
    <property type="entry name" value="ATPase domain of HSP90 chaperone/DNA topoisomerase II/histidine kinase"/>
    <property type="match status" value="1"/>
</dbReference>
<dbReference type="Gene3D" id="2.60.40.10">
    <property type="entry name" value="Immunoglobulins"/>
    <property type="match status" value="1"/>
</dbReference>
<accession>A0A5S5CDX1</accession>
<dbReference type="PANTHER" id="PTHR34220:SF7">
    <property type="entry name" value="SENSOR HISTIDINE KINASE YPDA"/>
    <property type="match status" value="1"/>
</dbReference>
<proteinExistence type="predicted"/>
<evidence type="ECO:0000313" key="4">
    <source>
        <dbReference type="Proteomes" id="UP000324376"/>
    </source>
</evidence>
<evidence type="ECO:0000256" key="1">
    <source>
        <dbReference type="SAM" id="Phobius"/>
    </source>
</evidence>
<dbReference type="AlphaFoldDB" id="A0A5S5CDX1"/>
<feature type="transmembrane region" description="Helical" evidence="1">
    <location>
        <begin position="795"/>
        <end position="816"/>
    </location>
</feature>
<dbReference type="Gene3D" id="2.130.10.10">
    <property type="entry name" value="YVTN repeat-like/Quinoprotein amine dehydrogenase"/>
    <property type="match status" value="3"/>
</dbReference>
<evidence type="ECO:0000313" key="3">
    <source>
        <dbReference type="EMBL" id="TYP77339.1"/>
    </source>
</evidence>
<dbReference type="Pfam" id="PF07494">
    <property type="entry name" value="Reg_prop"/>
    <property type="match status" value="2"/>
</dbReference>
<keyword evidence="1" id="KW-1133">Transmembrane helix</keyword>
<dbReference type="Pfam" id="PF06580">
    <property type="entry name" value="His_kinase"/>
    <property type="match status" value="1"/>
</dbReference>
<dbReference type="RefSeq" id="WP_148781354.1">
    <property type="nucleotide sequence ID" value="NZ_VNHU01000001.1"/>
</dbReference>
<dbReference type="InterPro" id="IPR010559">
    <property type="entry name" value="Sig_transdc_His_kin_internal"/>
</dbReference>
<sequence>MELPYICSYNRTYSVANLLFTMYKGTIAHLKLPHITTAVVFCFFSLFYGIVTAQEYQLRGYALEDGLPQSQVYDITQDEIGYLWLGTQGGGLSRFDGEQFTTWNESDGLLSNYIHSLKFYNDSLFIGTKRGLSIKYKDSFINSEGPRVNKIFRFQHSTLLATNVGLYSYHVDHGMLKLSLNADINTSIINDILYDGKRYWIATSKGLWTTTTLDKESKNLKKKVSKNFTALHRYGHKLYASAFNTGFFVFDLNSKYRLGLAVRQPLRINAISRQNTNELWMSSDNNGIYRVDPDTYNIISNINRETGLGVSHIRKVVNDRNGNIWIATSGAGFYKYYFNNFTHYNQQNGLKGNRVYAVHATDANIWASNSEAGLVKIDSLSVQSIPLEDELISTKIKTITSDGSGNIWAGTDGKGILLKELQQRDSIVIDSSNKKFPTIDTLVTTSFTAHILNKNSGLPSEWIRSIYARNDTVWVASYSSGIFRFTYDFNKKRIRRLKFFSTRNGIDDLLIRDLKADPSGKLWYATQNGQLGYLKGNRIKHFTNPLPQRVAISSILFHNNTMYLGTAGRGIWHGDLTADDLKFTKLKGVKNPFSNNIYQMIFDNDGNLWVGTERGVDKIILNKYNEIVDLYHYDRNDGFLGIETCLNAIDKDAEGNLWFGAIYGLSKYQLGQASKKITPPKLYFEDVEVAYKSVDSINWTRWQNESQVLQLKPTQTQLTLSYQTVDIDHPNEIEYRFRLDNAIWSPWTKENKQNLAGLAYGDHLFTAQSRNYRWKESKPISLQFFIDSPIYKKTWFIYSMLATAIVLISLWTLWYLSKLKQKNLAIQEKLQMQNHLLTLEHKALRLQMNPHFIFNVLNGIKAMGTSNPAKMNSTINSFATLLRETLYNSRKDYITLDQEIKTLKNYIEVEQLMASKPFLYQFHLEEEIDTEEVLIPPMLIQPFVENAIRHGILKGKQKGNLQLRFEIKNDFLHCTIIDNGVGIFQSNNSKTKTDHQSMALTVTRERLDSITGKGTLKIKEIVLDDKSIGGTEISFKIPVTTDY</sequence>
<feature type="transmembrane region" description="Helical" evidence="1">
    <location>
        <begin position="32"/>
        <end position="51"/>
    </location>
</feature>
<gene>
    <name evidence="3" type="ORF">BD809_101493</name>
</gene>
<dbReference type="GO" id="GO:0016020">
    <property type="term" value="C:membrane"/>
    <property type="evidence" value="ECO:0007669"/>
    <property type="project" value="InterPro"/>
</dbReference>
<dbReference type="InterPro" id="IPR036890">
    <property type="entry name" value="HATPase_C_sf"/>
</dbReference>
<dbReference type="EMBL" id="VNHU01000001">
    <property type="protein sequence ID" value="TYP77339.1"/>
    <property type="molecule type" value="Genomic_DNA"/>
</dbReference>
<dbReference type="Proteomes" id="UP000324376">
    <property type="component" value="Unassembled WGS sequence"/>
</dbReference>
<dbReference type="Gene3D" id="3.30.565.10">
    <property type="entry name" value="Histidine kinase-like ATPase, C-terminal domain"/>
    <property type="match status" value="1"/>
</dbReference>
<dbReference type="InterPro" id="IPR050640">
    <property type="entry name" value="Bact_2-comp_sensor_kinase"/>
</dbReference>
<keyword evidence="1" id="KW-0472">Membrane</keyword>
<dbReference type="InterPro" id="IPR011110">
    <property type="entry name" value="Reg_prop"/>
</dbReference>
<dbReference type="InterPro" id="IPR015943">
    <property type="entry name" value="WD40/YVTN_repeat-like_dom_sf"/>
</dbReference>
<keyword evidence="4" id="KW-1185">Reference proteome</keyword>
<name>A0A5S5CDX1_9FLAO</name>
<organism evidence="3 4">
    <name type="scientific">Aquimarina intermedia</name>
    <dbReference type="NCBI Taxonomy" id="350814"/>
    <lineage>
        <taxon>Bacteria</taxon>
        <taxon>Pseudomonadati</taxon>
        <taxon>Bacteroidota</taxon>
        <taxon>Flavobacteriia</taxon>
        <taxon>Flavobacteriales</taxon>
        <taxon>Flavobacteriaceae</taxon>
        <taxon>Aquimarina</taxon>
    </lineage>
</organism>
<keyword evidence="1" id="KW-0812">Transmembrane</keyword>
<protein>
    <submittedName>
        <fullName evidence="3">Two component regulator with propeller domain</fullName>
    </submittedName>
</protein>
<reference evidence="3 4" key="1">
    <citation type="submission" date="2019-07" db="EMBL/GenBank/DDBJ databases">
        <title>Genomic Encyclopedia of Archaeal and Bacterial Type Strains, Phase II (KMG-II): from individual species to whole genera.</title>
        <authorList>
            <person name="Goeker M."/>
        </authorList>
    </citation>
    <scope>NUCLEOTIDE SEQUENCE [LARGE SCALE GENOMIC DNA]</scope>
    <source>
        <strain evidence="3 4">DSM 17527</strain>
    </source>
</reference>
<dbReference type="SUPFAM" id="SSF63829">
    <property type="entry name" value="Calcium-dependent phosphotriesterase"/>
    <property type="match status" value="2"/>
</dbReference>